<proteinExistence type="predicted"/>
<keyword evidence="4" id="KW-1185">Reference proteome</keyword>
<dbReference type="AlphaFoldDB" id="A0A370CHC5"/>
<evidence type="ECO:0000313" key="4">
    <source>
        <dbReference type="Proteomes" id="UP000226429"/>
    </source>
</evidence>
<dbReference type="PANTHER" id="PTHR35901:SF1">
    <property type="entry name" value="EXONUCLEASE VAPC9"/>
    <property type="match status" value="1"/>
</dbReference>
<dbReference type="InterPro" id="IPR051619">
    <property type="entry name" value="TypeII_TA_RNase_PINc/VapC"/>
</dbReference>
<evidence type="ECO:0000259" key="2">
    <source>
        <dbReference type="Pfam" id="PF01850"/>
    </source>
</evidence>
<feature type="domain" description="PIN" evidence="2">
    <location>
        <begin position="4"/>
        <end position="129"/>
    </location>
</feature>
<dbReference type="SUPFAM" id="SSF88723">
    <property type="entry name" value="PIN domain-like"/>
    <property type="match status" value="1"/>
</dbReference>
<reference evidence="3 4" key="2">
    <citation type="journal article" date="2018" name="J. Invertebr. Pathol.">
        <title>'Candidatus Aquirickettsiella gammari' (Gammaproteobacteria: Legionellales: Coxiellaceae): A bacterial pathogen of the freshwater crustacean Gammarus fossarum (Malacostraca: Amphipoda).</title>
        <authorList>
            <person name="Bojko J."/>
            <person name="Dunn A.M."/>
            <person name="Stebbing P.D."/>
            <person name="van Aerle R."/>
            <person name="Bacela-Spychalska K."/>
            <person name="Bean T.P."/>
            <person name="Urrutia A."/>
            <person name="Stentiford G.D."/>
        </authorList>
    </citation>
    <scope>NUCLEOTIDE SEQUENCE [LARGE SCALE GENOMIC DNA]</scope>
    <source>
        <strain evidence="3">RA15029</strain>
    </source>
</reference>
<dbReference type="Pfam" id="PF01850">
    <property type="entry name" value="PIN"/>
    <property type="match status" value="1"/>
</dbReference>
<dbReference type="InterPro" id="IPR029060">
    <property type="entry name" value="PIN-like_dom_sf"/>
</dbReference>
<accession>A0A370CHC5</accession>
<dbReference type="Proteomes" id="UP000226429">
    <property type="component" value="Unassembled WGS sequence"/>
</dbReference>
<protein>
    <submittedName>
        <fullName evidence="3">PIN domain-containing protein</fullName>
    </submittedName>
</protein>
<gene>
    <name evidence="3" type="ORF">CFE62_006265</name>
</gene>
<dbReference type="EMBL" id="NMOS02000022">
    <property type="protein sequence ID" value="RDH39970.1"/>
    <property type="molecule type" value="Genomic_DNA"/>
</dbReference>
<comment type="caution">
    <text evidence="3">The sequence shown here is derived from an EMBL/GenBank/DDBJ whole genome shotgun (WGS) entry which is preliminary data.</text>
</comment>
<sequence length="135" mass="15138">MGFVLDASIALSWCFTDEASAHTWNLLERLEEETAFVPSLWPLEVGNILILAERRKRISYAHVILSLELMGRLPIQVDEETAYRAFHETSQLAHREALTSYDASYLELALRLGVPLATKDKALAKVAKKLGVSLI</sequence>
<dbReference type="InterPro" id="IPR044153">
    <property type="entry name" value="PIN_Pae0151-like"/>
</dbReference>
<dbReference type="PANTHER" id="PTHR35901">
    <property type="entry name" value="RIBONUCLEASE VAPC3"/>
    <property type="match status" value="1"/>
</dbReference>
<dbReference type="CDD" id="cd09873">
    <property type="entry name" value="PIN_Pae0151-like"/>
    <property type="match status" value="1"/>
</dbReference>
<evidence type="ECO:0000256" key="1">
    <source>
        <dbReference type="ARBA" id="ARBA00022842"/>
    </source>
</evidence>
<evidence type="ECO:0000313" key="3">
    <source>
        <dbReference type="EMBL" id="RDH39970.1"/>
    </source>
</evidence>
<reference evidence="3 4" key="1">
    <citation type="journal article" date="2017" name="Int. J. Syst. Evol. Microbiol.">
        <title>Aquarickettsiella crustaci n. gen. n. sp. (Gammaproteobacteria: Legionellales: Coxiellaceae); a bacterial pathogen of the freshwater crustacean: Gammarus fossarum (Malacostraca: Amphipoda).</title>
        <authorList>
            <person name="Bojko J."/>
            <person name="Dunn A.M."/>
            <person name="Stebbing P.D."/>
            <person name="Van Aerle R."/>
            <person name="Bacela-Spychalska K."/>
            <person name="Bean T.P."/>
            <person name="Stentiford G.D."/>
        </authorList>
    </citation>
    <scope>NUCLEOTIDE SEQUENCE [LARGE SCALE GENOMIC DNA]</scope>
    <source>
        <strain evidence="3">RA15029</strain>
    </source>
</reference>
<dbReference type="InterPro" id="IPR002716">
    <property type="entry name" value="PIN_dom"/>
</dbReference>
<name>A0A370CHC5_9COXI</name>
<dbReference type="Gene3D" id="3.40.50.1010">
    <property type="entry name" value="5'-nuclease"/>
    <property type="match status" value="1"/>
</dbReference>
<organism evidence="3 4">
    <name type="scientific">Candidatus Aquirickettsiella gammari</name>
    <dbReference type="NCBI Taxonomy" id="2016198"/>
    <lineage>
        <taxon>Bacteria</taxon>
        <taxon>Pseudomonadati</taxon>
        <taxon>Pseudomonadota</taxon>
        <taxon>Gammaproteobacteria</taxon>
        <taxon>Legionellales</taxon>
        <taxon>Coxiellaceae</taxon>
        <taxon>Candidatus Aquirickettsiella</taxon>
    </lineage>
</organism>
<keyword evidence="1" id="KW-0460">Magnesium</keyword>